<evidence type="ECO:0000313" key="3">
    <source>
        <dbReference type="Proteomes" id="UP001458880"/>
    </source>
</evidence>
<feature type="compositionally biased region" description="Polar residues" evidence="1">
    <location>
        <begin position="81"/>
        <end position="91"/>
    </location>
</feature>
<keyword evidence="3" id="KW-1185">Reference proteome</keyword>
<dbReference type="AlphaFoldDB" id="A0AAW1L3T9"/>
<gene>
    <name evidence="2" type="ORF">QE152_g18979</name>
</gene>
<evidence type="ECO:0000313" key="2">
    <source>
        <dbReference type="EMBL" id="KAK9727821.1"/>
    </source>
</evidence>
<protein>
    <submittedName>
        <fullName evidence="2">Uncharacterized protein</fullName>
    </submittedName>
</protein>
<dbReference type="EMBL" id="JASPKY010000175">
    <property type="protein sequence ID" value="KAK9727821.1"/>
    <property type="molecule type" value="Genomic_DNA"/>
</dbReference>
<feature type="region of interest" description="Disordered" evidence="1">
    <location>
        <begin position="75"/>
        <end position="112"/>
    </location>
</feature>
<proteinExistence type="predicted"/>
<organism evidence="2 3">
    <name type="scientific">Popillia japonica</name>
    <name type="common">Japanese beetle</name>
    <dbReference type="NCBI Taxonomy" id="7064"/>
    <lineage>
        <taxon>Eukaryota</taxon>
        <taxon>Metazoa</taxon>
        <taxon>Ecdysozoa</taxon>
        <taxon>Arthropoda</taxon>
        <taxon>Hexapoda</taxon>
        <taxon>Insecta</taxon>
        <taxon>Pterygota</taxon>
        <taxon>Neoptera</taxon>
        <taxon>Endopterygota</taxon>
        <taxon>Coleoptera</taxon>
        <taxon>Polyphaga</taxon>
        <taxon>Scarabaeiformia</taxon>
        <taxon>Scarabaeidae</taxon>
        <taxon>Rutelinae</taxon>
        <taxon>Popillia</taxon>
    </lineage>
</organism>
<comment type="caution">
    <text evidence="2">The sequence shown here is derived from an EMBL/GenBank/DDBJ whole genome shotgun (WGS) entry which is preliminary data.</text>
</comment>
<accession>A0AAW1L3T9</accession>
<evidence type="ECO:0000256" key="1">
    <source>
        <dbReference type="SAM" id="MobiDB-lite"/>
    </source>
</evidence>
<sequence length="112" mass="12358">MMHGDDVILGRALKLYLRILAEPFPKVEIPFLATTSDVCFGRALKLYLRILAEPFPKVEIPFLATTSDVCFASEEGDLSDWNPNFNSNNSVFGEESGSSSDNSDTEIIQPEG</sequence>
<dbReference type="Proteomes" id="UP001458880">
    <property type="component" value="Unassembled WGS sequence"/>
</dbReference>
<name>A0AAW1L3T9_POPJA</name>
<reference evidence="2 3" key="1">
    <citation type="journal article" date="2024" name="BMC Genomics">
        <title>De novo assembly and annotation of Popillia japonica's genome with initial clues to its potential as an invasive pest.</title>
        <authorList>
            <person name="Cucini C."/>
            <person name="Boschi S."/>
            <person name="Funari R."/>
            <person name="Cardaioli E."/>
            <person name="Iannotti N."/>
            <person name="Marturano G."/>
            <person name="Paoli F."/>
            <person name="Bruttini M."/>
            <person name="Carapelli A."/>
            <person name="Frati F."/>
            <person name="Nardi F."/>
        </authorList>
    </citation>
    <scope>NUCLEOTIDE SEQUENCE [LARGE SCALE GENOMIC DNA]</scope>
    <source>
        <strain evidence="2">DMR45628</strain>
    </source>
</reference>
<feature type="compositionally biased region" description="Low complexity" evidence="1">
    <location>
        <begin position="93"/>
        <end position="102"/>
    </location>
</feature>